<feature type="region of interest" description="Disordered" evidence="1">
    <location>
        <begin position="1246"/>
        <end position="1311"/>
    </location>
</feature>
<feature type="region of interest" description="Disordered" evidence="1">
    <location>
        <begin position="1198"/>
        <end position="1228"/>
    </location>
</feature>
<dbReference type="InterPro" id="IPR038824">
    <property type="entry name" value="SHOC1-like"/>
</dbReference>
<dbReference type="GO" id="GO:0000712">
    <property type="term" value="P:resolution of meiotic recombination intermediates"/>
    <property type="evidence" value="ECO:0007669"/>
    <property type="project" value="TreeGrafter"/>
</dbReference>
<evidence type="ECO:0008006" key="4">
    <source>
        <dbReference type="Google" id="ProtNLM"/>
    </source>
</evidence>
<dbReference type="EMBL" id="SDMP01000005">
    <property type="protein sequence ID" value="RYR56239.1"/>
    <property type="molecule type" value="Genomic_DNA"/>
</dbReference>
<comment type="caution">
    <text evidence="2">The sequence shown here is derived from an EMBL/GenBank/DDBJ whole genome shotgun (WGS) entry which is preliminary data.</text>
</comment>
<dbReference type="PANTHER" id="PTHR35764">
    <property type="entry name" value="PROTEIN SHORTAGE IN CHIASMATA 1"/>
    <property type="match status" value="1"/>
</dbReference>
<feature type="compositionally biased region" description="Basic and acidic residues" evidence="1">
    <location>
        <begin position="536"/>
        <end position="556"/>
    </location>
</feature>
<organism evidence="2 3">
    <name type="scientific">Arachis hypogaea</name>
    <name type="common">Peanut</name>
    <dbReference type="NCBI Taxonomy" id="3818"/>
    <lineage>
        <taxon>Eukaryota</taxon>
        <taxon>Viridiplantae</taxon>
        <taxon>Streptophyta</taxon>
        <taxon>Embryophyta</taxon>
        <taxon>Tracheophyta</taxon>
        <taxon>Spermatophyta</taxon>
        <taxon>Magnoliopsida</taxon>
        <taxon>eudicotyledons</taxon>
        <taxon>Gunneridae</taxon>
        <taxon>Pentapetalae</taxon>
        <taxon>rosids</taxon>
        <taxon>fabids</taxon>
        <taxon>Fabales</taxon>
        <taxon>Fabaceae</taxon>
        <taxon>Papilionoideae</taxon>
        <taxon>50 kb inversion clade</taxon>
        <taxon>dalbergioids sensu lato</taxon>
        <taxon>Dalbergieae</taxon>
        <taxon>Pterocarpus clade</taxon>
        <taxon>Arachis</taxon>
    </lineage>
</organism>
<sequence length="1311" mass="148344">MRTRFLNNDYFALPPSQRFLHLPVPRLHAPPTSAVHDILRFDSTLPVSHHIEPLPIAAALSIFLSSVLPHKIHLELLDLEDPAAVPSPPRDRDRSSSFSRGSYEDQNPQQEAETSFEEDGRQSCRNVCSKADTEFPKEIKRIDCSDKSTNAYKVIQFETPELDALLDNGCFIEREWVQMLDQTPEVKNCMEMFKPEPSMQFPYEALEAIPRAENAISEYLKVEDAYSFEDSISVRHPLHSGQNMFLNLEVDEESLGIPSCLSLIEILGTYFDFTKSLNFDEECQSITDDKSMSYNMVKRFSDECTSKQSLVLSPMSPESDLINMLETEHFGALEGTSQADFNLFMNLVTFQEFVFLDEDFTQSIEAFYHKSSSDILESSNWMFEKEFNLKNFDELIVSNEMALMDDKFKSLPVPVISDYKKLIALHDIIQELFSNLKTRPLSASDGIYLNWDLLEEDECNYKISSWHQNIWAKIDLKNQGFIGKFCEDGKSVFDLVLSEDTTDAHDNNQSEELQKLLSDNMSLLDISPTEFAPIKQLERGSSTKESQEPLPEKGAERASRLFKSVSEISSLDYFLNPQKATVSRECNFAVESTDTNARVPEFTPANIESSRVAAEADDFVPLIAGLKTDHGHQGMELFTGSVIIVNTQNVDKEVIFSRRSSYQVILAMEKGGIQVVERDLDLPVDIILSSAICLAWYDSTNLAKKATPVTEASSSLHLYIENIAADVLTMLSFYFRGCFLVFEGEYNFLSTVMEFSDALYAAASSLGIDLQIFFSYSPELTTEVIISCIKSVTKSKMGLYPKMTESVTLAESFLTQFPGVNPLTAHCILSSGVTLNEFLSWSHEQRMHVLEKYNVPEESISLFSVFCKYGEREDSKSIMTDCSSSVSSEPDSDKCYLSRQVDNQRKRKTNASSHQMDELRLEELLQFNTLNPVVEAVPDSSAMPKFCDLGMPKDAGRSSELAEASLPMGEFFKPKQRSSMTTMRNPASFPQSSCDLWNFKDEELQVEQPHSSLKNREFAQNDMLDTATMSTELNWHKPSNSKKMHEDIRGEVVNFTDFPLLDKDFSVSDFMKFPSLTIETEKDHIRKNKIARRLSFGDSFHPEGNPSMACRSSKNTPQEVDNYAEPDFGKDVLPLGFKHGQNILEEGLAQTSMGNLQRLPFQEEMSHLGRTPLSRARWSTNPVNSPWTTEFMNRFKEKSKLRQKSLSSGKSAPCFGYPGNTSNVSKRRSPSIIELFKYQSGETLANIQQKRQKQSGQSSEPVKRGKYSASLPSHTPNDKISTKTLTFGRKGSGSQTKLVWSDRDQSRYRAQ</sequence>
<dbReference type="PANTHER" id="PTHR35764:SF1">
    <property type="entry name" value="PROTEIN SHORTAGE IN CHIASMATA 1"/>
    <property type="match status" value="1"/>
</dbReference>
<evidence type="ECO:0000313" key="3">
    <source>
        <dbReference type="Proteomes" id="UP000289738"/>
    </source>
</evidence>
<evidence type="ECO:0000313" key="2">
    <source>
        <dbReference type="EMBL" id="RYR56239.1"/>
    </source>
</evidence>
<feature type="region of interest" description="Disordered" evidence="1">
    <location>
        <begin position="82"/>
        <end position="123"/>
    </location>
</feature>
<name>A0A445CZ93_ARAHY</name>
<gene>
    <name evidence="2" type="ORF">Ahy_A05g021993</name>
</gene>
<accession>A0A445CZ93</accession>
<feature type="compositionally biased region" description="Basic and acidic residues" evidence="1">
    <location>
        <begin position="1300"/>
        <end position="1311"/>
    </location>
</feature>
<feature type="compositionally biased region" description="Polar residues" evidence="1">
    <location>
        <begin position="104"/>
        <end position="113"/>
    </location>
</feature>
<evidence type="ECO:0000256" key="1">
    <source>
        <dbReference type="SAM" id="MobiDB-lite"/>
    </source>
</evidence>
<protein>
    <recommendedName>
        <fullName evidence="4">Protein SHORTAGE IN CHIASMATA 1</fullName>
    </recommendedName>
</protein>
<dbReference type="STRING" id="3818.A0A445CZ93"/>
<keyword evidence="3" id="KW-1185">Reference proteome</keyword>
<reference evidence="2 3" key="1">
    <citation type="submission" date="2019-01" db="EMBL/GenBank/DDBJ databases">
        <title>Sequencing of cultivated peanut Arachis hypogaea provides insights into genome evolution and oil improvement.</title>
        <authorList>
            <person name="Chen X."/>
        </authorList>
    </citation>
    <scope>NUCLEOTIDE SEQUENCE [LARGE SCALE GENOMIC DNA]</scope>
    <source>
        <strain evidence="3">cv. Fuhuasheng</strain>
        <tissue evidence="2">Leaves</tissue>
    </source>
</reference>
<dbReference type="Proteomes" id="UP000289738">
    <property type="component" value="Chromosome A05"/>
</dbReference>
<feature type="region of interest" description="Disordered" evidence="1">
    <location>
        <begin position="1096"/>
        <end position="1125"/>
    </location>
</feature>
<feature type="region of interest" description="Disordered" evidence="1">
    <location>
        <begin position="535"/>
        <end position="556"/>
    </location>
</feature>
<feature type="compositionally biased region" description="Polar residues" evidence="1">
    <location>
        <begin position="1110"/>
        <end position="1119"/>
    </location>
</feature>
<proteinExistence type="predicted"/>